<dbReference type="Pfam" id="PF13358">
    <property type="entry name" value="DDE_3"/>
    <property type="match status" value="1"/>
</dbReference>
<evidence type="ECO:0000259" key="1">
    <source>
        <dbReference type="Pfam" id="PF13358"/>
    </source>
</evidence>
<protein>
    <recommendedName>
        <fullName evidence="1">Tc1-like transposase DDE domain-containing protein</fullName>
    </recommendedName>
</protein>
<organism evidence="2">
    <name type="scientific">Florenciella parvula</name>
    <dbReference type="NCBI Taxonomy" id="236787"/>
    <lineage>
        <taxon>Eukaryota</taxon>
        <taxon>Sar</taxon>
        <taxon>Stramenopiles</taxon>
        <taxon>Ochrophyta</taxon>
        <taxon>Dictyochophyceae</taxon>
        <taxon>Florenciellales</taxon>
        <taxon>Florenciella</taxon>
    </lineage>
</organism>
<dbReference type="Gene3D" id="3.30.420.10">
    <property type="entry name" value="Ribonuclease H-like superfamily/Ribonuclease H"/>
    <property type="match status" value="1"/>
</dbReference>
<dbReference type="AlphaFoldDB" id="A0A7S2BY32"/>
<sequence>MASLPAGVPFPQWVRERVLELSAQGLKSPAIADELAPLGPKERAVRDIIAAERDEQRRTAKPHTNGHAPMLLPHEARDLYLYQSGDVAATNKQKAAFIEATTGKVVSSSLVSKEIVHRLNFTYKKINNHSNKRVESDRVDWFANGPWPAVGRAGCRGVPTEAMVDLDEKTVKYGDLLRQMGHAQRGDRCARAAPPPRSEKAYNLILAIDVNVGVLCYVMFRGSVNKDVFYLFLALYVLPAIANTGPRFIMCDNLSSHFGDEIRDLVSSHGHIMRPRAIHSPDHGPVEWCFSHATTFSHEHDAYLIEHPKEFGRVYAAGLDTLTAAYVRRYFAAAHYPVAGEPYKPYMGQVS</sequence>
<reference evidence="2" key="1">
    <citation type="submission" date="2021-01" db="EMBL/GenBank/DDBJ databases">
        <authorList>
            <person name="Corre E."/>
            <person name="Pelletier E."/>
            <person name="Niang G."/>
            <person name="Scheremetjew M."/>
            <person name="Finn R."/>
            <person name="Kale V."/>
            <person name="Holt S."/>
            <person name="Cochrane G."/>
            <person name="Meng A."/>
            <person name="Brown T."/>
            <person name="Cohen L."/>
        </authorList>
    </citation>
    <scope>NUCLEOTIDE SEQUENCE</scope>
    <source>
        <strain evidence="2">RCC1693</strain>
    </source>
</reference>
<accession>A0A7S2BY32</accession>
<dbReference type="InterPro" id="IPR036397">
    <property type="entry name" value="RNaseH_sf"/>
</dbReference>
<dbReference type="InterPro" id="IPR038717">
    <property type="entry name" value="Tc1-like_DDE_dom"/>
</dbReference>
<dbReference type="PANTHER" id="PTHR46564:SF1">
    <property type="entry name" value="TRANSPOSASE"/>
    <property type="match status" value="1"/>
</dbReference>
<feature type="domain" description="Tc1-like transposase DDE" evidence="1">
    <location>
        <begin position="166"/>
        <end position="293"/>
    </location>
</feature>
<dbReference type="EMBL" id="HBGT01013429">
    <property type="protein sequence ID" value="CAD9410194.1"/>
    <property type="molecule type" value="Transcribed_RNA"/>
</dbReference>
<evidence type="ECO:0000313" key="2">
    <source>
        <dbReference type="EMBL" id="CAD9410194.1"/>
    </source>
</evidence>
<proteinExistence type="predicted"/>
<dbReference type="GO" id="GO:0003676">
    <property type="term" value="F:nucleic acid binding"/>
    <property type="evidence" value="ECO:0007669"/>
    <property type="project" value="InterPro"/>
</dbReference>
<name>A0A7S2BY32_9STRA</name>
<gene>
    <name evidence="2" type="ORF">FPAR1323_LOCUS7215</name>
</gene>
<dbReference type="PANTHER" id="PTHR46564">
    <property type="entry name" value="TRANSPOSASE"/>
    <property type="match status" value="1"/>
</dbReference>